<reference evidence="3 4" key="1">
    <citation type="submission" date="2024-02" db="EMBL/GenBank/DDBJ databases">
        <title>Expansion and revision of Xanthobacter and proposal of Roseixanthobacter gen. nov.</title>
        <authorList>
            <person name="Soltysiak M.P.M."/>
            <person name="Jalihal A."/>
            <person name="Ory A."/>
            <person name="Chrisophersen C."/>
            <person name="Lee A.D."/>
            <person name="Boulton J."/>
            <person name="Springer M."/>
        </authorList>
    </citation>
    <scope>NUCLEOTIDE SEQUENCE [LARGE SCALE GENOMIC DNA]</scope>
    <source>
        <strain evidence="3 4">23A</strain>
    </source>
</reference>
<proteinExistence type="predicted"/>
<keyword evidence="4" id="KW-1185">Reference proteome</keyword>
<evidence type="ECO:0000256" key="1">
    <source>
        <dbReference type="SAM" id="MobiDB-lite"/>
    </source>
</evidence>
<name>A0ABW6ZVG9_9HYPH</name>
<feature type="signal peptide" evidence="2">
    <location>
        <begin position="1"/>
        <end position="28"/>
    </location>
</feature>
<evidence type="ECO:0000313" key="3">
    <source>
        <dbReference type="EMBL" id="MFG1371733.1"/>
    </source>
</evidence>
<keyword evidence="2" id="KW-0732">Signal</keyword>
<comment type="caution">
    <text evidence="3">The sequence shown here is derived from an EMBL/GenBank/DDBJ whole genome shotgun (WGS) entry which is preliminary data.</text>
</comment>
<evidence type="ECO:0000256" key="2">
    <source>
        <dbReference type="SAM" id="SignalP"/>
    </source>
</evidence>
<gene>
    <name evidence="3" type="ORF">V5F32_06140</name>
</gene>
<dbReference type="EMBL" id="JBAFVH010000003">
    <property type="protein sequence ID" value="MFG1371733.1"/>
    <property type="molecule type" value="Genomic_DNA"/>
</dbReference>
<protein>
    <submittedName>
        <fullName evidence="3">Uncharacterized protein</fullName>
    </submittedName>
</protein>
<sequence length="428" mass="44534">MRNLPMSRAGRLALVATLGLLAPATARAADRYMATGLPFFDPYHVAIASIDVADGKVTGTLAAPVGDPRPTLPLSGTLTNGVLTLTVGQGAEAYRFVFSENERGLHRIFEETTSIPGIDAVTLFRPPAGFSEPALALQHDPEDWCGRVYGGLSVQFRAKDLAAAPEAPAAVADLDLMVVPQQGGTATQKVKDAWSRLRLVARGGDDVSVDIAVPVGSEAKHAEDLRRVPLVSSVMLPALCGEMALATIPRARVAEGTTVSEAKLKSYAEAMLSRLLSGAPPEASAAGPRKFRIAGAVVPGVSGPAFKATVTGEAEATRLGKGSFDQFTLTLEPVVTPDDAADTLSLIPTVSDLKSAKKAGPQPPADAAFRPADDSSQVAGITQRIVSFIAAAEGTRCAFLTQTAFDEPDGSISCTNIALDDVSHPDDN</sequence>
<feature type="chain" id="PRO_5047503286" evidence="2">
    <location>
        <begin position="29"/>
        <end position="428"/>
    </location>
</feature>
<accession>A0ABW6ZVG9</accession>
<dbReference type="Proteomes" id="UP001604002">
    <property type="component" value="Unassembled WGS sequence"/>
</dbReference>
<organism evidence="3 4">
    <name type="scientific">Xanthobacter oligotrophicus</name>
    <dbReference type="NCBI Taxonomy" id="2607286"/>
    <lineage>
        <taxon>Bacteria</taxon>
        <taxon>Pseudomonadati</taxon>
        <taxon>Pseudomonadota</taxon>
        <taxon>Alphaproteobacteria</taxon>
        <taxon>Hyphomicrobiales</taxon>
        <taxon>Xanthobacteraceae</taxon>
        <taxon>Xanthobacter</taxon>
    </lineage>
</organism>
<evidence type="ECO:0000313" key="4">
    <source>
        <dbReference type="Proteomes" id="UP001604002"/>
    </source>
</evidence>
<dbReference type="RefSeq" id="WP_393991697.1">
    <property type="nucleotide sequence ID" value="NZ_JBAFVH010000003.1"/>
</dbReference>
<feature type="region of interest" description="Disordered" evidence="1">
    <location>
        <begin position="355"/>
        <end position="374"/>
    </location>
</feature>